<comment type="caution">
    <text evidence="4">The sequence shown here is derived from an EMBL/GenBank/DDBJ whole genome shotgun (WGS) entry which is preliminary data.</text>
</comment>
<protein>
    <recommendedName>
        <fullName evidence="6">Mce-associated membrane protein</fullName>
    </recommendedName>
</protein>
<feature type="transmembrane region" description="Helical" evidence="3">
    <location>
        <begin position="20"/>
        <end position="41"/>
    </location>
</feature>
<evidence type="ECO:0008006" key="6">
    <source>
        <dbReference type="Google" id="ProtNLM"/>
    </source>
</evidence>
<evidence type="ECO:0000256" key="3">
    <source>
        <dbReference type="SAM" id="Phobius"/>
    </source>
</evidence>
<keyword evidence="2 3" id="KW-0472">Membrane</keyword>
<dbReference type="Proteomes" id="UP001275440">
    <property type="component" value="Unassembled WGS sequence"/>
</dbReference>
<dbReference type="PANTHER" id="PTHR37042">
    <property type="entry name" value="OUTER MEMBRANE PROTEIN RV1973"/>
    <property type="match status" value="1"/>
</dbReference>
<dbReference type="RefSeq" id="WP_072809617.1">
    <property type="nucleotide sequence ID" value="NZ_JAHWLX010000023.1"/>
</dbReference>
<sequence>MADTNKAPEDASARRTWTLPVSIGAAVLIVLLIVSGIWLLIDRQSIRDRDERREAYLQAARQTVLNLTTIHSDTADADVQRLLDGATGDFKAEFEGREGPFVEVVQKAGVDTTGEVVEAGIQTEDGPCTSSLVASRMMVSNAGQPDASPRDFRLRVTICDEDGRLLASKVEFVP</sequence>
<keyword evidence="3" id="KW-0812">Transmembrane</keyword>
<dbReference type="EMBL" id="WBMO01000001">
    <property type="protein sequence ID" value="MDV2476900.1"/>
    <property type="molecule type" value="Genomic_DNA"/>
</dbReference>
<reference evidence="4 5" key="1">
    <citation type="submission" date="2019-10" db="EMBL/GenBank/DDBJ databases">
        <title>Draft Genome Assembly of Rhodococcus zopfii DSM44189.</title>
        <authorList>
            <person name="Sutton J.M."/>
            <person name="Akob D.M."/>
            <person name="Bushman T.J."/>
        </authorList>
    </citation>
    <scope>NUCLEOTIDE SEQUENCE [LARGE SCALE GENOMIC DNA]</scope>
    <source>
        <strain evidence="4 5">DSM 44189</strain>
    </source>
</reference>
<evidence type="ECO:0000256" key="1">
    <source>
        <dbReference type="ARBA" id="ARBA00004370"/>
    </source>
</evidence>
<proteinExistence type="predicted"/>
<comment type="subcellular location">
    <subcellularLocation>
        <location evidence="1">Membrane</location>
    </subcellularLocation>
</comment>
<name>A0ABU3WSE7_9NOCA</name>
<evidence type="ECO:0000313" key="5">
    <source>
        <dbReference type="Proteomes" id="UP001275440"/>
    </source>
</evidence>
<keyword evidence="5" id="KW-1185">Reference proteome</keyword>
<organism evidence="4 5">
    <name type="scientific">Rhodococcus zopfii</name>
    <dbReference type="NCBI Taxonomy" id="43772"/>
    <lineage>
        <taxon>Bacteria</taxon>
        <taxon>Bacillati</taxon>
        <taxon>Actinomycetota</taxon>
        <taxon>Actinomycetes</taxon>
        <taxon>Mycobacteriales</taxon>
        <taxon>Nocardiaceae</taxon>
        <taxon>Rhodococcus</taxon>
    </lineage>
</organism>
<accession>A0ABU3WSE7</accession>
<evidence type="ECO:0000313" key="4">
    <source>
        <dbReference type="EMBL" id="MDV2476900.1"/>
    </source>
</evidence>
<gene>
    <name evidence="4" type="ORF">F8M49_19080</name>
</gene>
<dbReference type="PANTHER" id="PTHR37042:SF4">
    <property type="entry name" value="OUTER MEMBRANE PROTEIN RV1973"/>
    <property type="match status" value="1"/>
</dbReference>
<evidence type="ECO:0000256" key="2">
    <source>
        <dbReference type="ARBA" id="ARBA00023136"/>
    </source>
</evidence>
<keyword evidence="3" id="KW-1133">Transmembrane helix</keyword>